<keyword evidence="2" id="KW-1185">Reference proteome</keyword>
<dbReference type="STRING" id="35608.A0A2U1PUD5"/>
<protein>
    <submittedName>
        <fullName evidence="1">Uncharacterized protein</fullName>
    </submittedName>
</protein>
<reference evidence="1 2" key="1">
    <citation type="journal article" date="2018" name="Mol. Plant">
        <title>The genome of Artemisia annua provides insight into the evolution of Asteraceae family and artemisinin biosynthesis.</title>
        <authorList>
            <person name="Shen Q."/>
            <person name="Zhang L."/>
            <person name="Liao Z."/>
            <person name="Wang S."/>
            <person name="Yan T."/>
            <person name="Shi P."/>
            <person name="Liu M."/>
            <person name="Fu X."/>
            <person name="Pan Q."/>
            <person name="Wang Y."/>
            <person name="Lv Z."/>
            <person name="Lu X."/>
            <person name="Zhang F."/>
            <person name="Jiang W."/>
            <person name="Ma Y."/>
            <person name="Chen M."/>
            <person name="Hao X."/>
            <person name="Li L."/>
            <person name="Tang Y."/>
            <person name="Lv G."/>
            <person name="Zhou Y."/>
            <person name="Sun X."/>
            <person name="Brodelius P.E."/>
            <person name="Rose J.K.C."/>
            <person name="Tang K."/>
        </authorList>
    </citation>
    <scope>NUCLEOTIDE SEQUENCE [LARGE SCALE GENOMIC DNA]</scope>
    <source>
        <strain evidence="2">cv. Huhao1</strain>
        <tissue evidence="1">Leaf</tissue>
    </source>
</reference>
<gene>
    <name evidence="1" type="ORF">CTI12_AA111830</name>
</gene>
<comment type="caution">
    <text evidence="1">The sequence shown here is derived from an EMBL/GenBank/DDBJ whole genome shotgun (WGS) entry which is preliminary data.</text>
</comment>
<accession>A0A2U1PUD5</accession>
<name>A0A2U1PUD5_ARTAN</name>
<dbReference type="AlphaFoldDB" id="A0A2U1PUD5"/>
<evidence type="ECO:0000313" key="1">
    <source>
        <dbReference type="EMBL" id="PWA89370.1"/>
    </source>
</evidence>
<dbReference type="EMBL" id="PKPP01000727">
    <property type="protein sequence ID" value="PWA89370.1"/>
    <property type="molecule type" value="Genomic_DNA"/>
</dbReference>
<dbReference type="Proteomes" id="UP000245207">
    <property type="component" value="Unassembled WGS sequence"/>
</dbReference>
<sequence>MFAEIDQALDELDDVVAAEEGTEMYAIFAEPINFSLVPLVVVGEETRLILHWLEKEAGYVHLRNVQKLLRTRQQFMVSEISLLYQVKFSPGHTIEKEHDSCSSISKPVQRFEGFINSNSHMSTMGKSLGRWINAILLCYLGCAH</sequence>
<proteinExistence type="predicted"/>
<organism evidence="1 2">
    <name type="scientific">Artemisia annua</name>
    <name type="common">Sweet wormwood</name>
    <dbReference type="NCBI Taxonomy" id="35608"/>
    <lineage>
        <taxon>Eukaryota</taxon>
        <taxon>Viridiplantae</taxon>
        <taxon>Streptophyta</taxon>
        <taxon>Embryophyta</taxon>
        <taxon>Tracheophyta</taxon>
        <taxon>Spermatophyta</taxon>
        <taxon>Magnoliopsida</taxon>
        <taxon>eudicotyledons</taxon>
        <taxon>Gunneridae</taxon>
        <taxon>Pentapetalae</taxon>
        <taxon>asterids</taxon>
        <taxon>campanulids</taxon>
        <taxon>Asterales</taxon>
        <taxon>Asteraceae</taxon>
        <taxon>Asteroideae</taxon>
        <taxon>Anthemideae</taxon>
        <taxon>Artemisiinae</taxon>
        <taxon>Artemisia</taxon>
    </lineage>
</organism>
<dbReference type="OrthoDB" id="72772at2759"/>
<evidence type="ECO:0000313" key="2">
    <source>
        <dbReference type="Proteomes" id="UP000245207"/>
    </source>
</evidence>